<evidence type="ECO:0000313" key="1">
    <source>
        <dbReference type="Proteomes" id="UP000095285"/>
    </source>
</evidence>
<organism evidence="1 2">
    <name type="scientific">Loa loa</name>
    <name type="common">Eye worm</name>
    <name type="synonym">Filaria loa</name>
    <dbReference type="NCBI Taxonomy" id="7209"/>
    <lineage>
        <taxon>Eukaryota</taxon>
        <taxon>Metazoa</taxon>
        <taxon>Ecdysozoa</taxon>
        <taxon>Nematoda</taxon>
        <taxon>Chromadorea</taxon>
        <taxon>Rhabditida</taxon>
        <taxon>Spirurina</taxon>
        <taxon>Spiruromorpha</taxon>
        <taxon>Filarioidea</taxon>
        <taxon>Onchocercidae</taxon>
        <taxon>Loa</taxon>
    </lineage>
</organism>
<accession>A0A1I7VVX5</accession>
<name>A0A1I7VVX5_LOALO</name>
<dbReference type="AlphaFoldDB" id="A0A1I7VVX5"/>
<sequence>MSVDYIRQLKRRIAVNSKAKQPFSLPYFVDGFSNCVREMQNYTLLEKWSADMREYNSRLTSHLTARLQLFLNEPIMKYQGIPASLPWDYVDANSVCNNNPGSSNYQQTTIVQPSTFQILNYTSR</sequence>
<reference evidence="1" key="1">
    <citation type="submission" date="2012-04" db="EMBL/GenBank/DDBJ databases">
        <title>The Genome Sequence of Loa loa.</title>
        <authorList>
            <consortium name="The Broad Institute Genome Sequencing Platform"/>
            <consortium name="Broad Institute Genome Sequencing Center for Infectious Disease"/>
            <person name="Nutman T.B."/>
            <person name="Fink D.L."/>
            <person name="Russ C."/>
            <person name="Young S."/>
            <person name="Zeng Q."/>
            <person name="Gargeya S."/>
            <person name="Alvarado L."/>
            <person name="Berlin A."/>
            <person name="Chapman S.B."/>
            <person name="Chen Z."/>
            <person name="Freedman E."/>
            <person name="Gellesch M."/>
            <person name="Goldberg J."/>
            <person name="Griggs A."/>
            <person name="Gujja S."/>
            <person name="Heilman E.R."/>
            <person name="Heiman D."/>
            <person name="Howarth C."/>
            <person name="Mehta T."/>
            <person name="Neiman D."/>
            <person name="Pearson M."/>
            <person name="Roberts A."/>
            <person name="Saif S."/>
            <person name="Shea T."/>
            <person name="Shenoy N."/>
            <person name="Sisk P."/>
            <person name="Stolte C."/>
            <person name="Sykes S."/>
            <person name="White J."/>
            <person name="Yandava C."/>
            <person name="Haas B."/>
            <person name="Henn M.R."/>
            <person name="Nusbaum C."/>
            <person name="Birren B."/>
        </authorList>
    </citation>
    <scope>NUCLEOTIDE SEQUENCE [LARGE SCALE GENOMIC DNA]</scope>
</reference>
<dbReference type="Proteomes" id="UP000095285">
    <property type="component" value="Unassembled WGS sequence"/>
</dbReference>
<reference evidence="2" key="2">
    <citation type="submission" date="2016-11" db="UniProtKB">
        <authorList>
            <consortium name="WormBaseParasite"/>
        </authorList>
    </citation>
    <scope>IDENTIFICATION</scope>
</reference>
<protein>
    <submittedName>
        <fullName evidence="2">Uncharacterized protein</fullName>
    </submittedName>
</protein>
<keyword evidence="1" id="KW-1185">Reference proteome</keyword>
<evidence type="ECO:0000313" key="2">
    <source>
        <dbReference type="WBParaSite" id="EN70_6797"/>
    </source>
</evidence>
<dbReference type="eggNOG" id="KOG4304">
    <property type="taxonomic scope" value="Eukaryota"/>
</dbReference>
<dbReference type="WBParaSite" id="EN70_6797">
    <property type="protein sequence ID" value="EN70_6797"/>
    <property type="gene ID" value="EN70_6797"/>
</dbReference>
<proteinExistence type="predicted"/>
<dbReference type="STRING" id="7209.A0A1I7VVX5"/>